<dbReference type="PROSITE" id="PS50305">
    <property type="entry name" value="SIRTUIN"/>
    <property type="match status" value="1"/>
</dbReference>
<dbReference type="InterPro" id="IPR050134">
    <property type="entry name" value="NAD-dep_sirtuin_deacylases"/>
</dbReference>
<sequence>MKRDAATIQKWFSVAEAIVIGAGAGLSTSAGFTYAGERFEKYFSDFAKKYGFRDMYSGGFYPYPSLEEFWAYWSRYIYINRYDQPAGKPYETLLRLVQGKNYFVLTTNVDHRFQAAGFEKERLFYTQGDYGLFQCSVPCHQKTYDNEKQVREMLARQKDMEIPSALVPRCPVCGKPMSMNLRSDNTFVEDEGWHAAYERYDRFISENAGKKVLFLELGVGMNTPGIIKYPFWQMTYRNKNARYACVNLEGAYAPDEIKERSACIAGDIGEVLEKL</sequence>
<dbReference type="PANTHER" id="PTHR11085">
    <property type="entry name" value="NAD-DEPENDENT PROTEIN DEACYLASE SIRTUIN-5, MITOCHONDRIAL-RELATED"/>
    <property type="match status" value="1"/>
</dbReference>
<keyword evidence="2" id="KW-0479">Metal-binding</keyword>
<dbReference type="InterPro" id="IPR026590">
    <property type="entry name" value="Ssirtuin_cat_dom"/>
</dbReference>
<accession>A0A9D2CZS5</accession>
<keyword evidence="1" id="KW-0520">NAD</keyword>
<evidence type="ECO:0000313" key="4">
    <source>
        <dbReference type="EMBL" id="HIZ03890.1"/>
    </source>
</evidence>
<dbReference type="SUPFAM" id="SSF52467">
    <property type="entry name" value="DHS-like NAD/FAD-binding domain"/>
    <property type="match status" value="1"/>
</dbReference>
<feature type="binding site" evidence="2">
    <location>
        <position position="139"/>
    </location>
    <ligand>
        <name>Zn(2+)</name>
        <dbReference type="ChEBI" id="CHEBI:29105"/>
    </ligand>
</feature>
<evidence type="ECO:0000256" key="1">
    <source>
        <dbReference type="ARBA" id="ARBA00023027"/>
    </source>
</evidence>
<feature type="binding site" evidence="2">
    <location>
        <position position="135"/>
    </location>
    <ligand>
        <name>Zn(2+)</name>
        <dbReference type="ChEBI" id="CHEBI:29105"/>
    </ligand>
</feature>
<dbReference type="InterPro" id="IPR029035">
    <property type="entry name" value="DHS-like_NAD/FAD-binding_dom"/>
</dbReference>
<organism evidence="4 5">
    <name type="scientific">Candidatus Borkfalkia avistercoris</name>
    <dbReference type="NCBI Taxonomy" id="2838504"/>
    <lineage>
        <taxon>Bacteria</taxon>
        <taxon>Bacillati</taxon>
        <taxon>Bacillota</taxon>
        <taxon>Clostridia</taxon>
        <taxon>Christensenellales</taxon>
        <taxon>Christensenellaceae</taxon>
        <taxon>Candidatus Borkfalkia</taxon>
    </lineage>
</organism>
<comment type="caution">
    <text evidence="4">The sequence shown here is derived from an EMBL/GenBank/DDBJ whole genome shotgun (WGS) entry which is preliminary data.</text>
</comment>
<evidence type="ECO:0000313" key="5">
    <source>
        <dbReference type="Proteomes" id="UP000824132"/>
    </source>
</evidence>
<dbReference type="AlphaFoldDB" id="A0A9D2CZS5"/>
<dbReference type="GO" id="GO:0070403">
    <property type="term" value="F:NAD+ binding"/>
    <property type="evidence" value="ECO:0007669"/>
    <property type="project" value="TreeGrafter"/>
</dbReference>
<dbReference type="EMBL" id="DXCL01000037">
    <property type="protein sequence ID" value="HIZ03890.1"/>
    <property type="molecule type" value="Genomic_DNA"/>
</dbReference>
<reference evidence="4" key="2">
    <citation type="submission" date="2021-04" db="EMBL/GenBank/DDBJ databases">
        <authorList>
            <person name="Gilroy R."/>
        </authorList>
    </citation>
    <scope>NUCLEOTIDE SEQUENCE</scope>
    <source>
        <strain evidence="4">CHK187-5294</strain>
    </source>
</reference>
<dbReference type="Proteomes" id="UP000824132">
    <property type="component" value="Unassembled WGS sequence"/>
</dbReference>
<feature type="domain" description="Deacetylase sirtuin-type" evidence="3">
    <location>
        <begin position="1"/>
        <end position="275"/>
    </location>
</feature>
<gene>
    <name evidence="4" type="ORF">H9727_06345</name>
</gene>
<feature type="binding site" evidence="2">
    <location>
        <position position="170"/>
    </location>
    <ligand>
        <name>Zn(2+)</name>
        <dbReference type="ChEBI" id="CHEBI:29105"/>
    </ligand>
</feature>
<evidence type="ECO:0000256" key="2">
    <source>
        <dbReference type="PROSITE-ProRule" id="PRU00236"/>
    </source>
</evidence>
<evidence type="ECO:0000259" key="3">
    <source>
        <dbReference type="PROSITE" id="PS50305"/>
    </source>
</evidence>
<keyword evidence="2" id="KW-0862">Zinc</keyword>
<proteinExistence type="predicted"/>
<dbReference type="GO" id="GO:0017136">
    <property type="term" value="F:histone deacetylase activity, NAD-dependent"/>
    <property type="evidence" value="ECO:0007669"/>
    <property type="project" value="TreeGrafter"/>
</dbReference>
<protein>
    <recommendedName>
        <fullName evidence="3">Deacetylase sirtuin-type domain-containing protein</fullName>
    </recommendedName>
</protein>
<name>A0A9D2CZS5_9FIRM</name>
<dbReference type="GO" id="GO:0046872">
    <property type="term" value="F:metal ion binding"/>
    <property type="evidence" value="ECO:0007669"/>
    <property type="project" value="UniProtKB-KW"/>
</dbReference>
<dbReference type="PANTHER" id="PTHR11085:SF10">
    <property type="entry name" value="NAD-DEPENDENT PROTEIN DEACYLASE SIRTUIN-5, MITOCHONDRIAL-RELATED"/>
    <property type="match status" value="1"/>
</dbReference>
<reference evidence="4" key="1">
    <citation type="journal article" date="2021" name="PeerJ">
        <title>Extensive microbial diversity within the chicken gut microbiome revealed by metagenomics and culture.</title>
        <authorList>
            <person name="Gilroy R."/>
            <person name="Ravi A."/>
            <person name="Getino M."/>
            <person name="Pursley I."/>
            <person name="Horton D.L."/>
            <person name="Alikhan N.F."/>
            <person name="Baker D."/>
            <person name="Gharbi K."/>
            <person name="Hall N."/>
            <person name="Watson M."/>
            <person name="Adriaenssens E.M."/>
            <person name="Foster-Nyarko E."/>
            <person name="Jarju S."/>
            <person name="Secka A."/>
            <person name="Antonio M."/>
            <person name="Oren A."/>
            <person name="Chaudhuri R.R."/>
            <person name="La Ragione R."/>
            <person name="Hildebrand F."/>
            <person name="Pallen M.J."/>
        </authorList>
    </citation>
    <scope>NUCLEOTIDE SEQUENCE</scope>
    <source>
        <strain evidence="4">CHK187-5294</strain>
    </source>
</reference>
<feature type="binding site" evidence="2">
    <location>
        <position position="173"/>
    </location>
    <ligand>
        <name>Zn(2+)</name>
        <dbReference type="ChEBI" id="CHEBI:29105"/>
    </ligand>
</feature>
<dbReference type="Gene3D" id="3.40.50.1220">
    <property type="entry name" value="TPP-binding domain"/>
    <property type="match status" value="1"/>
</dbReference>
<comment type="caution">
    <text evidence="2">Lacks conserved residue(s) required for the propagation of feature annotation.</text>
</comment>